<dbReference type="HOGENOM" id="CLU_042505_0_1_10"/>
<dbReference type="Gene3D" id="2.40.160.20">
    <property type="match status" value="1"/>
</dbReference>
<dbReference type="EMBL" id="CP007547">
    <property type="protein sequence ID" value="AIL44138.1"/>
    <property type="molecule type" value="Genomic_DNA"/>
</dbReference>
<dbReference type="eggNOG" id="COG3047">
    <property type="taxonomic scope" value="Bacteria"/>
</dbReference>
<evidence type="ECO:0000313" key="2">
    <source>
        <dbReference type="Proteomes" id="UP000028933"/>
    </source>
</evidence>
<dbReference type="GO" id="GO:0055085">
    <property type="term" value="P:transmembrane transport"/>
    <property type="evidence" value="ECO:0007669"/>
    <property type="project" value="TreeGrafter"/>
</dbReference>
<sequence>MNKYFILAGLFFSVGLSAQNWQVRLRGISVQPNEKSTIDVIGGNANVSNSYIPEVDFTYFFNKNIAAELILGTTKHNVNAENTSLGNVNLGSVWLLPPTLTLQYHFYPTKTIKPYVGAGINYTFFYSSKPGDVTHVDYKNNAGFALQGGIDYMINDKFFVNFDMKKIFLKTDVTVDAAGTNIPAKVTLDPFLWGFGVGMKF</sequence>
<dbReference type="STRING" id="1338011.BD94_0363"/>
<reference evidence="1" key="2">
    <citation type="journal article" date="2015" name="Genome Biol. Evol.">
        <title>Complete Genome Sequence and Transcriptomic Analysis of the Novel Pathogen Elizabethkingia anophelis in Response to Oxidative Stress.</title>
        <authorList>
            <person name="Li Y."/>
            <person name="Liu Y."/>
            <person name="Chew S.C."/>
            <person name="Tay M."/>
            <person name="Salido M.M."/>
            <person name="Teo J."/>
            <person name="Lauro F.M."/>
            <person name="Givskov M."/>
            <person name="Yang L."/>
        </authorList>
    </citation>
    <scope>NUCLEOTIDE SEQUENCE</scope>
    <source>
        <strain evidence="1">NUHP1</strain>
    </source>
</reference>
<dbReference type="KEGG" id="eao:BD94_0363"/>
<protein>
    <submittedName>
        <fullName evidence="1">Outer membrane protein W</fullName>
    </submittedName>
</protein>
<dbReference type="RefSeq" id="WP_024564733.1">
    <property type="nucleotide sequence ID" value="NZ_CP007547.1"/>
</dbReference>
<dbReference type="PANTHER" id="PTHR36920:SF1">
    <property type="entry name" value="OUTER MEMBRANE PROTEIN W"/>
    <property type="match status" value="1"/>
</dbReference>
<reference evidence="1" key="1">
    <citation type="journal article" date="2013" name="Lancet">
        <title>First case of E anophelis outbreak in an intensive-care unit.</title>
        <authorList>
            <person name="Teo J."/>
            <person name="Tan S.Y."/>
            <person name="Tay M."/>
            <person name="Ding Y."/>
            <person name="Kjelleberg S."/>
            <person name="Givskov M."/>
            <person name="Lin R.T."/>
            <person name="Yang L."/>
        </authorList>
    </citation>
    <scope>NUCLEOTIDE SEQUENCE [LARGE SCALE GENOMIC DNA]</scope>
    <source>
        <strain evidence="1">NUHP1</strain>
    </source>
</reference>
<evidence type="ECO:0000313" key="1">
    <source>
        <dbReference type="EMBL" id="AIL44138.1"/>
    </source>
</evidence>
<name>A0A077EBT9_9FLAO</name>
<dbReference type="SUPFAM" id="SSF56925">
    <property type="entry name" value="OMPA-like"/>
    <property type="match status" value="1"/>
</dbReference>
<accession>A0A077EBT9</accession>
<dbReference type="PANTHER" id="PTHR36920">
    <property type="match status" value="1"/>
</dbReference>
<gene>
    <name evidence="1" type="ORF">BD94_0363</name>
</gene>
<dbReference type="GO" id="GO:0019867">
    <property type="term" value="C:outer membrane"/>
    <property type="evidence" value="ECO:0007669"/>
    <property type="project" value="InterPro"/>
</dbReference>
<organism evidence="1 2">
    <name type="scientific">Elizabethkingia anophelis NUHP1</name>
    <dbReference type="NCBI Taxonomy" id="1338011"/>
    <lineage>
        <taxon>Bacteria</taxon>
        <taxon>Pseudomonadati</taxon>
        <taxon>Bacteroidota</taxon>
        <taxon>Flavobacteriia</taxon>
        <taxon>Flavobacteriales</taxon>
        <taxon>Weeksellaceae</taxon>
        <taxon>Elizabethkingia</taxon>
    </lineage>
</organism>
<dbReference type="Pfam" id="PF03922">
    <property type="entry name" value="OmpW"/>
    <property type="match status" value="1"/>
</dbReference>
<dbReference type="Proteomes" id="UP000028933">
    <property type="component" value="Chromosome"/>
</dbReference>
<dbReference type="AlphaFoldDB" id="A0A077EBT9"/>
<proteinExistence type="predicted"/>
<dbReference type="InterPro" id="IPR011250">
    <property type="entry name" value="OMP/PagP_B-barrel"/>
</dbReference>
<dbReference type="InterPro" id="IPR005618">
    <property type="entry name" value="OMPW"/>
</dbReference>